<proteinExistence type="predicted"/>
<dbReference type="PROSITE" id="PS00893">
    <property type="entry name" value="NUDIX_BOX"/>
    <property type="match status" value="1"/>
</dbReference>
<dbReference type="GO" id="GO:0016787">
    <property type="term" value="F:hydrolase activity"/>
    <property type="evidence" value="ECO:0007669"/>
    <property type="project" value="UniProtKB-KW"/>
</dbReference>
<dbReference type="InterPro" id="IPR015797">
    <property type="entry name" value="NUDIX_hydrolase-like_dom_sf"/>
</dbReference>
<evidence type="ECO:0000259" key="2">
    <source>
        <dbReference type="PROSITE" id="PS51462"/>
    </source>
</evidence>
<comment type="caution">
    <text evidence="3">The sequence shown here is derived from an EMBL/GenBank/DDBJ whole genome shotgun (WGS) entry which is preliminary data.</text>
</comment>
<evidence type="ECO:0000313" key="3">
    <source>
        <dbReference type="EMBL" id="OGC51702.1"/>
    </source>
</evidence>
<dbReference type="PANTHER" id="PTHR43736:SF1">
    <property type="entry name" value="DIHYDRONEOPTERIN TRIPHOSPHATE DIPHOSPHATASE"/>
    <property type="match status" value="1"/>
</dbReference>
<dbReference type="PANTHER" id="PTHR43736">
    <property type="entry name" value="ADP-RIBOSE PYROPHOSPHATASE"/>
    <property type="match status" value="1"/>
</dbReference>
<protein>
    <recommendedName>
        <fullName evidence="2">Nudix hydrolase domain-containing protein</fullName>
    </recommendedName>
</protein>
<dbReference type="SUPFAM" id="SSF55811">
    <property type="entry name" value="Nudix"/>
    <property type="match status" value="1"/>
</dbReference>
<dbReference type="InterPro" id="IPR000086">
    <property type="entry name" value="NUDIX_hydrolase_dom"/>
</dbReference>
<organism evidence="3 4">
    <name type="scientific">candidate division WWE3 bacterium RIFCSPLOWO2_01_FULL_39_13</name>
    <dbReference type="NCBI Taxonomy" id="1802624"/>
    <lineage>
        <taxon>Bacteria</taxon>
        <taxon>Katanobacteria</taxon>
    </lineage>
</organism>
<dbReference type="AlphaFoldDB" id="A0A1F4V3F1"/>
<dbReference type="Proteomes" id="UP000178771">
    <property type="component" value="Unassembled WGS sequence"/>
</dbReference>
<dbReference type="InterPro" id="IPR020084">
    <property type="entry name" value="NUDIX_hydrolase_CS"/>
</dbReference>
<gene>
    <name evidence="3" type="ORF">A2982_03465</name>
</gene>
<dbReference type="STRING" id="1802624.A2982_03465"/>
<sequence length="232" mass="27274">MREREIHPIQAEVLKFLLFKPKARYSELNITRITSDHFNFHIKQLLKEGLVIKTEDGLYELTTTGKEFANRFDTQKVEIERQAKIGVCMLCKHNKHNETYLVQQRLKQPYYGYFGFITGKITWGETVYETAKRELKEETGLNGSPKLVGIEHKMDFSKKDKTLLEDKFFFIIKVANLNGELAEEFDGGKNIWMPKKEILKLPNLFHDVPLLISMVEKETIEVLEKKYYVESY</sequence>
<reference evidence="3 4" key="1">
    <citation type="journal article" date="2016" name="Nat. Commun.">
        <title>Thousands of microbial genomes shed light on interconnected biogeochemical processes in an aquifer system.</title>
        <authorList>
            <person name="Anantharaman K."/>
            <person name="Brown C.T."/>
            <person name="Hug L.A."/>
            <person name="Sharon I."/>
            <person name="Castelle C.J."/>
            <person name="Probst A.J."/>
            <person name="Thomas B.C."/>
            <person name="Singh A."/>
            <person name="Wilkins M.J."/>
            <person name="Karaoz U."/>
            <person name="Brodie E.L."/>
            <person name="Williams K.H."/>
            <person name="Hubbard S.S."/>
            <person name="Banfield J.F."/>
        </authorList>
    </citation>
    <scope>NUCLEOTIDE SEQUENCE [LARGE SCALE GENOMIC DNA]</scope>
</reference>
<dbReference type="Pfam" id="PF00293">
    <property type="entry name" value="NUDIX"/>
    <property type="match status" value="1"/>
</dbReference>
<dbReference type="InterPro" id="IPR036388">
    <property type="entry name" value="WH-like_DNA-bd_sf"/>
</dbReference>
<keyword evidence="1" id="KW-0378">Hydrolase</keyword>
<dbReference type="EMBL" id="MEVH01000015">
    <property type="protein sequence ID" value="OGC51702.1"/>
    <property type="molecule type" value="Genomic_DNA"/>
</dbReference>
<evidence type="ECO:0000256" key="1">
    <source>
        <dbReference type="ARBA" id="ARBA00022801"/>
    </source>
</evidence>
<accession>A0A1F4V3F1</accession>
<dbReference type="SUPFAM" id="SSF46785">
    <property type="entry name" value="Winged helix' DNA-binding domain"/>
    <property type="match status" value="1"/>
</dbReference>
<dbReference type="InterPro" id="IPR036390">
    <property type="entry name" value="WH_DNA-bd_sf"/>
</dbReference>
<dbReference type="PROSITE" id="PS51462">
    <property type="entry name" value="NUDIX"/>
    <property type="match status" value="1"/>
</dbReference>
<dbReference type="Gene3D" id="3.90.79.10">
    <property type="entry name" value="Nucleoside Triphosphate Pyrophosphohydrolase"/>
    <property type="match status" value="1"/>
</dbReference>
<dbReference type="Gene3D" id="1.10.10.10">
    <property type="entry name" value="Winged helix-like DNA-binding domain superfamily/Winged helix DNA-binding domain"/>
    <property type="match status" value="1"/>
</dbReference>
<evidence type="ECO:0000313" key="4">
    <source>
        <dbReference type="Proteomes" id="UP000178771"/>
    </source>
</evidence>
<feature type="domain" description="Nudix hydrolase" evidence="2">
    <location>
        <begin position="80"/>
        <end position="216"/>
    </location>
</feature>
<name>A0A1F4V3F1_UNCKA</name>